<dbReference type="AlphaFoldDB" id="A0A2M9BK64"/>
<dbReference type="SUPFAM" id="SSF53448">
    <property type="entry name" value="Nucleotide-diphospho-sugar transferases"/>
    <property type="match status" value="1"/>
</dbReference>
<keyword evidence="9" id="KW-1185">Reference proteome</keyword>
<evidence type="ECO:0000313" key="9">
    <source>
        <dbReference type="Proteomes" id="UP000230842"/>
    </source>
</evidence>
<dbReference type="InterPro" id="IPR043148">
    <property type="entry name" value="TagF_C"/>
</dbReference>
<evidence type="ECO:0000256" key="6">
    <source>
        <dbReference type="ARBA" id="ARBA00023136"/>
    </source>
</evidence>
<organism evidence="8 9">
    <name type="scientific">Mumia flava</name>
    <dbReference type="NCBI Taxonomy" id="1348852"/>
    <lineage>
        <taxon>Bacteria</taxon>
        <taxon>Bacillati</taxon>
        <taxon>Actinomycetota</taxon>
        <taxon>Actinomycetes</taxon>
        <taxon>Propionibacteriales</taxon>
        <taxon>Nocardioidaceae</taxon>
        <taxon>Mumia</taxon>
    </lineage>
</organism>
<dbReference type="CDD" id="cd00761">
    <property type="entry name" value="Glyco_tranf_GTA_type"/>
    <property type="match status" value="1"/>
</dbReference>
<dbReference type="PANTHER" id="PTHR37316:SF3">
    <property type="entry name" value="TEICHOIC ACID GLYCEROL-PHOSPHATE TRANSFERASE"/>
    <property type="match status" value="1"/>
</dbReference>
<dbReference type="InterPro" id="IPR051612">
    <property type="entry name" value="Teichoic_Acid_Biosynth"/>
</dbReference>
<gene>
    <name evidence="8" type="ORF">CLV56_2589</name>
</gene>
<dbReference type="InterPro" id="IPR001173">
    <property type="entry name" value="Glyco_trans_2-like"/>
</dbReference>
<dbReference type="GO" id="GO:0019350">
    <property type="term" value="P:teichoic acid biosynthetic process"/>
    <property type="evidence" value="ECO:0007669"/>
    <property type="project" value="UniProtKB-KW"/>
</dbReference>
<dbReference type="Proteomes" id="UP000230842">
    <property type="component" value="Unassembled WGS sequence"/>
</dbReference>
<evidence type="ECO:0000259" key="7">
    <source>
        <dbReference type="Pfam" id="PF00535"/>
    </source>
</evidence>
<keyword evidence="3" id="KW-1003">Cell membrane</keyword>
<comment type="caution">
    <text evidence="8">The sequence shown here is derived from an EMBL/GenBank/DDBJ whole genome shotgun (WGS) entry which is preliminary data.</text>
</comment>
<name>A0A2M9BK64_9ACTN</name>
<dbReference type="EMBL" id="PGEZ01000001">
    <property type="protein sequence ID" value="PJJ58338.1"/>
    <property type="molecule type" value="Genomic_DNA"/>
</dbReference>
<accession>A0A2M9BK64</accession>
<evidence type="ECO:0000256" key="1">
    <source>
        <dbReference type="ARBA" id="ARBA00004202"/>
    </source>
</evidence>
<dbReference type="Gene3D" id="3.40.50.11820">
    <property type="match status" value="1"/>
</dbReference>
<dbReference type="Gene3D" id="3.90.550.10">
    <property type="entry name" value="Spore Coat Polysaccharide Biosynthesis Protein SpsA, Chain A"/>
    <property type="match status" value="1"/>
</dbReference>
<dbReference type="Gene3D" id="3.40.50.12580">
    <property type="match status" value="1"/>
</dbReference>
<dbReference type="PANTHER" id="PTHR37316">
    <property type="entry name" value="TEICHOIC ACID GLYCEROL-PHOSPHATE PRIMASE"/>
    <property type="match status" value="1"/>
</dbReference>
<dbReference type="SUPFAM" id="SSF53756">
    <property type="entry name" value="UDP-Glycosyltransferase/glycogen phosphorylase"/>
    <property type="match status" value="1"/>
</dbReference>
<evidence type="ECO:0000313" key="8">
    <source>
        <dbReference type="EMBL" id="PJJ58338.1"/>
    </source>
</evidence>
<dbReference type="Pfam" id="PF04464">
    <property type="entry name" value="Glyphos_transf"/>
    <property type="match status" value="1"/>
</dbReference>
<dbReference type="Pfam" id="PF00535">
    <property type="entry name" value="Glycos_transf_2"/>
    <property type="match status" value="1"/>
</dbReference>
<dbReference type="InterPro" id="IPR007554">
    <property type="entry name" value="Glycerophosphate_synth"/>
</dbReference>
<keyword evidence="6" id="KW-0472">Membrane</keyword>
<sequence length="1169" mass="130522">MASVPPARPSADPLLSVVMPVYKVERYLRSAVDSVLGQSYRNLELVLVDDGSPDTCGDICDDYAASDSRVRVLHQPNGGLSNARNNGVKEATGELLTFIDSDDLLYDDAYRRQVSSLLTSGSDFVTGNVYRFDDQSSWQSWNQKLSHQADRTATSLAKHTTLLYDTVTWNKVYRRDFWDGADLSFPEGKLYEDIVPMFRAYRAAASVDVLRIPTYKWRVRSEQSSITQQKSDLRTITDKLEMMDVVYRELAGGSERDLLDIFFQRTLEGDLWTHVKHVRGIDHAFDEVVVRAARHYWGKAPDRVKRTLPQERRVHYRALCEGRPEMIPAIQRWYTENRDDLPVVRRRRKVFLDGAAVPEDWPSLAKIDRELTLEARPRVQINDGLWTDTDSLVLSGWAYLPFRRPADQRLSIWLENVETSRRAPLVVRRIPSPQAMATSSDPHHHLGDVGFEVEISYDVVAPLKKGRRPERWDLVVGITTESGEVVDRVRGVLRGGPLSALAPRIVGDDLQVAPVFAPGEDVGIELRRPRLIAERVDVEDRTLTVEARLTSPSDRKRLASDPVGTARLRESVLLCQEVSPVEVLGEDRVRARFEVPDPSPRAMWRLRMDLAGREGPVAWGNQVEPILPEQADGLAARPSANGWLLVEEAADAVTVTDARVGADLRVRFSVVALGSRSVELALCRVDDTNPQWHEPATHHGRPSVTFDLARTDAYGVRRPWSEGLYLLRARTIVRDAAGSVVAARPIPVAASASAMAAFRTISRQQAADVEVLRIAGQDVGVKITAPIPLEDRGGWARRQMLEHHGRRSVVRPEDAVFLRTDDGHRAADSALALQREIERRGLDLQVYWGVRDLSVPVPPGTTPVLDGSRAWYEKLARSRLVVNNSTSGMWEYPAHPHQTHVQTWHGTPFSLIGLAAARHEKESPTVLEEIREEAATWDLLLSSSPFCTKLFGEDLAFDGTILEVGSPRNDLLVSATGHDTARVRDALGIPGDRRVLLYAPTYRETLRVGWAAKRYDGLDLQRLAAALGPDWVVLHRGHPLNARAADRIGRSAQVVDVTDHPDVAPLVVAVDVVVTDYSSLMFDVPVTGKPLYFFTPDLADHLKTRPAYHDLAEIAPSALHVDVEELAGDVAEHATYHDRHGAAYAELRQRFAPWDDGKAAGRVLDAVLR</sequence>
<evidence type="ECO:0000256" key="5">
    <source>
        <dbReference type="ARBA" id="ARBA00022944"/>
    </source>
</evidence>
<dbReference type="RefSeq" id="WP_170224791.1">
    <property type="nucleotide sequence ID" value="NZ_PGEZ01000001.1"/>
</dbReference>
<dbReference type="InterPro" id="IPR043149">
    <property type="entry name" value="TagF_N"/>
</dbReference>
<dbReference type="InterPro" id="IPR029044">
    <property type="entry name" value="Nucleotide-diphossugar_trans"/>
</dbReference>
<evidence type="ECO:0000256" key="3">
    <source>
        <dbReference type="ARBA" id="ARBA00022475"/>
    </source>
</evidence>
<protein>
    <submittedName>
        <fullName evidence="8">CDP-glycerol glycerophosphotransferase</fullName>
    </submittedName>
</protein>
<evidence type="ECO:0000256" key="4">
    <source>
        <dbReference type="ARBA" id="ARBA00022679"/>
    </source>
</evidence>
<comment type="similarity">
    <text evidence="2">Belongs to the CDP-glycerol glycerophosphotransferase family.</text>
</comment>
<reference evidence="8 9" key="1">
    <citation type="submission" date="2017-11" db="EMBL/GenBank/DDBJ databases">
        <title>Genomic Encyclopedia of Archaeal and Bacterial Type Strains, Phase II (KMG-II): From Individual Species to Whole Genera.</title>
        <authorList>
            <person name="Goeker M."/>
        </authorList>
    </citation>
    <scope>NUCLEOTIDE SEQUENCE [LARGE SCALE GENOMIC DNA]</scope>
    <source>
        <strain evidence="8 9">DSM 27763</strain>
    </source>
</reference>
<dbReference type="GO" id="GO:0005886">
    <property type="term" value="C:plasma membrane"/>
    <property type="evidence" value="ECO:0007669"/>
    <property type="project" value="UniProtKB-SubCell"/>
</dbReference>
<comment type="subcellular location">
    <subcellularLocation>
        <location evidence="1">Cell membrane</location>
        <topology evidence="1">Peripheral membrane protein</topology>
    </subcellularLocation>
</comment>
<keyword evidence="4 8" id="KW-0808">Transferase</keyword>
<feature type="domain" description="Glycosyltransferase 2-like" evidence="7">
    <location>
        <begin position="16"/>
        <end position="176"/>
    </location>
</feature>
<dbReference type="GO" id="GO:0047355">
    <property type="term" value="F:CDP-glycerol glycerophosphotransferase activity"/>
    <property type="evidence" value="ECO:0007669"/>
    <property type="project" value="InterPro"/>
</dbReference>
<keyword evidence="5" id="KW-0777">Teichoic acid biosynthesis</keyword>
<evidence type="ECO:0000256" key="2">
    <source>
        <dbReference type="ARBA" id="ARBA00010488"/>
    </source>
</evidence>
<proteinExistence type="inferred from homology"/>